<evidence type="ECO:0000313" key="3">
    <source>
        <dbReference type="Proteomes" id="UP001500457"/>
    </source>
</evidence>
<comment type="caution">
    <text evidence="2">The sequence shown here is derived from an EMBL/GenBank/DDBJ whole genome shotgun (WGS) entry which is preliminary data.</text>
</comment>
<dbReference type="RefSeq" id="WP_274230124.1">
    <property type="nucleotide sequence ID" value="NZ_BAABHQ010000013.1"/>
</dbReference>
<dbReference type="EMBL" id="BAABHQ010000013">
    <property type="protein sequence ID" value="GAA4885849.1"/>
    <property type="molecule type" value="Genomic_DNA"/>
</dbReference>
<dbReference type="InterPro" id="IPR050464">
    <property type="entry name" value="Zeta_carotene_desat/Oxidored"/>
</dbReference>
<accession>A0ABP9EUI2</accession>
<dbReference type="Gene3D" id="3.50.50.60">
    <property type="entry name" value="FAD/NAD(P)-binding domain"/>
    <property type="match status" value="1"/>
</dbReference>
<sequence length="413" mass="45170">MRERVAVVGAGVAGLTAAYLLQRRHDVTLFEAEDRLGGHAHTHDVGALAVDTGFIVHNDVTYPHLLRLFAELGVATRDSEMSMSVRDEASGLEYAGARGPRGLFAQPRNLTRPRYLRMLGEVLRFHRAARAVVDGTSPLAEDVTFGEFLDAGGYSRFFVEMFAVPVVSAVWSSGPELSRRYPARYLFAFLAHHGMLSVGGSHRWRTVVGGSRSYVERAAKGLAAVEVSTPVRALVRTGDGVLLRDDADVEHRFDRVVVAVHAPDALRMLFAPRPAEVDVLGAFRYSRNETWLHTDTSVLPRAAGARASWNLLRVPGESRVLVSYDMTRLMGLPGPDTHVVTLNATDRVDPETVVARMVYEHPAYTPESVAAQRRLPELSDDRVAFAGAYHGWGFHEDGCASGARAAASFGVAW</sequence>
<evidence type="ECO:0000259" key="1">
    <source>
        <dbReference type="Pfam" id="PF01593"/>
    </source>
</evidence>
<organism evidence="2 3">
    <name type="scientific">Actinomycetospora straminea</name>
    <dbReference type="NCBI Taxonomy" id="663607"/>
    <lineage>
        <taxon>Bacteria</taxon>
        <taxon>Bacillati</taxon>
        <taxon>Actinomycetota</taxon>
        <taxon>Actinomycetes</taxon>
        <taxon>Pseudonocardiales</taxon>
        <taxon>Pseudonocardiaceae</taxon>
        <taxon>Actinomycetospora</taxon>
    </lineage>
</organism>
<dbReference type="SUPFAM" id="SSF51905">
    <property type="entry name" value="FAD/NAD(P)-binding domain"/>
    <property type="match status" value="1"/>
</dbReference>
<dbReference type="PANTHER" id="PTHR42923:SF17">
    <property type="entry name" value="AMINE OXIDASE DOMAIN-CONTAINING PROTEIN"/>
    <property type="match status" value="1"/>
</dbReference>
<feature type="domain" description="Amine oxidase" evidence="1">
    <location>
        <begin position="12"/>
        <end position="284"/>
    </location>
</feature>
<keyword evidence="3" id="KW-1185">Reference proteome</keyword>
<dbReference type="Proteomes" id="UP001500457">
    <property type="component" value="Unassembled WGS sequence"/>
</dbReference>
<dbReference type="InterPro" id="IPR002937">
    <property type="entry name" value="Amino_oxidase"/>
</dbReference>
<evidence type="ECO:0000313" key="2">
    <source>
        <dbReference type="EMBL" id="GAA4885849.1"/>
    </source>
</evidence>
<dbReference type="InterPro" id="IPR036188">
    <property type="entry name" value="FAD/NAD-bd_sf"/>
</dbReference>
<dbReference type="PANTHER" id="PTHR42923">
    <property type="entry name" value="PROTOPORPHYRINOGEN OXIDASE"/>
    <property type="match status" value="1"/>
</dbReference>
<gene>
    <name evidence="2" type="ORF">GCM10023203_42880</name>
</gene>
<proteinExistence type="predicted"/>
<protein>
    <submittedName>
        <fullName evidence="2">FAD-dependent oxidoreductase</fullName>
    </submittedName>
</protein>
<dbReference type="Pfam" id="PF01593">
    <property type="entry name" value="Amino_oxidase"/>
    <property type="match status" value="1"/>
</dbReference>
<name>A0ABP9EUI2_9PSEU</name>
<reference evidence="3" key="1">
    <citation type="journal article" date="2019" name="Int. J. Syst. Evol. Microbiol.">
        <title>The Global Catalogue of Microorganisms (GCM) 10K type strain sequencing project: providing services to taxonomists for standard genome sequencing and annotation.</title>
        <authorList>
            <consortium name="The Broad Institute Genomics Platform"/>
            <consortium name="The Broad Institute Genome Sequencing Center for Infectious Disease"/>
            <person name="Wu L."/>
            <person name="Ma J."/>
        </authorList>
    </citation>
    <scope>NUCLEOTIDE SEQUENCE [LARGE SCALE GENOMIC DNA]</scope>
    <source>
        <strain evidence="3">JCM 17983</strain>
    </source>
</reference>